<gene>
    <name evidence="1" type="ORF">V6N11_011059</name>
</gene>
<evidence type="ECO:0000313" key="2">
    <source>
        <dbReference type="Proteomes" id="UP001396334"/>
    </source>
</evidence>
<name>A0ABR2S7T8_9ROSI</name>
<accession>A0ABR2S7T8</accession>
<dbReference type="EMBL" id="JBBPBN010000016">
    <property type="protein sequence ID" value="KAK9021051.1"/>
    <property type="molecule type" value="Genomic_DNA"/>
</dbReference>
<evidence type="ECO:0000313" key="1">
    <source>
        <dbReference type="EMBL" id="KAK9021051.1"/>
    </source>
</evidence>
<reference evidence="1 2" key="1">
    <citation type="journal article" date="2024" name="G3 (Bethesda)">
        <title>Genome assembly of Hibiscus sabdariffa L. provides insights into metabolisms of medicinal natural products.</title>
        <authorList>
            <person name="Kim T."/>
        </authorList>
    </citation>
    <scope>NUCLEOTIDE SEQUENCE [LARGE SCALE GENOMIC DNA]</scope>
    <source>
        <strain evidence="1">TK-2024</strain>
        <tissue evidence="1">Old leaves</tissue>
    </source>
</reference>
<comment type="caution">
    <text evidence="1">The sequence shown here is derived from an EMBL/GenBank/DDBJ whole genome shotgun (WGS) entry which is preliminary data.</text>
</comment>
<protein>
    <submittedName>
        <fullName evidence="1">Uncharacterized protein</fullName>
    </submittedName>
</protein>
<dbReference type="Proteomes" id="UP001396334">
    <property type="component" value="Unassembled WGS sequence"/>
</dbReference>
<proteinExistence type="predicted"/>
<keyword evidence="2" id="KW-1185">Reference proteome</keyword>
<sequence>MLHLMAWTELASIIGRGYLYMAPSLLVYISKYAYMHNLVHAYGDNCNSREDLLVHVTEIEGVKRYAREAKWLVHCAASISWISDHLQQKLLGR</sequence>
<organism evidence="1 2">
    <name type="scientific">Hibiscus sabdariffa</name>
    <name type="common">roselle</name>
    <dbReference type="NCBI Taxonomy" id="183260"/>
    <lineage>
        <taxon>Eukaryota</taxon>
        <taxon>Viridiplantae</taxon>
        <taxon>Streptophyta</taxon>
        <taxon>Embryophyta</taxon>
        <taxon>Tracheophyta</taxon>
        <taxon>Spermatophyta</taxon>
        <taxon>Magnoliopsida</taxon>
        <taxon>eudicotyledons</taxon>
        <taxon>Gunneridae</taxon>
        <taxon>Pentapetalae</taxon>
        <taxon>rosids</taxon>
        <taxon>malvids</taxon>
        <taxon>Malvales</taxon>
        <taxon>Malvaceae</taxon>
        <taxon>Malvoideae</taxon>
        <taxon>Hibiscus</taxon>
    </lineage>
</organism>